<dbReference type="PROSITE" id="PS50118">
    <property type="entry name" value="HMG_BOX_2"/>
    <property type="match status" value="1"/>
</dbReference>
<dbReference type="InterPro" id="IPR036910">
    <property type="entry name" value="HMG_box_dom_sf"/>
</dbReference>
<dbReference type="Pfam" id="PF00505">
    <property type="entry name" value="HMG_box"/>
    <property type="match status" value="1"/>
</dbReference>
<proteinExistence type="predicted"/>
<feature type="domain" description="HMG box" evidence="3">
    <location>
        <begin position="339"/>
        <end position="405"/>
    </location>
</feature>
<keyword evidence="1" id="KW-0539">Nucleus</keyword>
<accession>A0A4Y7T772</accession>
<dbReference type="OrthoDB" id="6247875at2759"/>
<organism evidence="4 5">
    <name type="scientific">Coprinellus micaceus</name>
    <name type="common">Glistening ink-cap mushroom</name>
    <name type="synonym">Coprinus micaceus</name>
    <dbReference type="NCBI Taxonomy" id="71717"/>
    <lineage>
        <taxon>Eukaryota</taxon>
        <taxon>Fungi</taxon>
        <taxon>Dikarya</taxon>
        <taxon>Basidiomycota</taxon>
        <taxon>Agaricomycotina</taxon>
        <taxon>Agaricomycetes</taxon>
        <taxon>Agaricomycetidae</taxon>
        <taxon>Agaricales</taxon>
        <taxon>Agaricineae</taxon>
        <taxon>Psathyrellaceae</taxon>
        <taxon>Coprinellus</taxon>
    </lineage>
</organism>
<evidence type="ECO:0000256" key="2">
    <source>
        <dbReference type="SAM" id="MobiDB-lite"/>
    </source>
</evidence>
<dbReference type="GO" id="GO:0005634">
    <property type="term" value="C:nucleus"/>
    <property type="evidence" value="ECO:0007669"/>
    <property type="project" value="UniProtKB-UniRule"/>
</dbReference>
<feature type="DNA-binding region" description="HMG box" evidence="1">
    <location>
        <begin position="339"/>
        <end position="405"/>
    </location>
</feature>
<feature type="region of interest" description="Disordered" evidence="2">
    <location>
        <begin position="159"/>
        <end position="185"/>
    </location>
</feature>
<keyword evidence="1" id="KW-0238">DNA-binding</keyword>
<dbReference type="SMART" id="SM00398">
    <property type="entry name" value="HMG"/>
    <property type="match status" value="1"/>
</dbReference>
<feature type="compositionally biased region" description="Polar residues" evidence="2">
    <location>
        <begin position="1"/>
        <end position="14"/>
    </location>
</feature>
<reference evidence="4 5" key="1">
    <citation type="journal article" date="2019" name="Nat. Ecol. Evol.">
        <title>Megaphylogeny resolves global patterns of mushroom evolution.</title>
        <authorList>
            <person name="Varga T."/>
            <person name="Krizsan K."/>
            <person name="Foldi C."/>
            <person name="Dima B."/>
            <person name="Sanchez-Garcia M."/>
            <person name="Sanchez-Ramirez S."/>
            <person name="Szollosi G.J."/>
            <person name="Szarkandi J.G."/>
            <person name="Papp V."/>
            <person name="Albert L."/>
            <person name="Andreopoulos W."/>
            <person name="Angelini C."/>
            <person name="Antonin V."/>
            <person name="Barry K.W."/>
            <person name="Bougher N.L."/>
            <person name="Buchanan P."/>
            <person name="Buyck B."/>
            <person name="Bense V."/>
            <person name="Catcheside P."/>
            <person name="Chovatia M."/>
            <person name="Cooper J."/>
            <person name="Damon W."/>
            <person name="Desjardin D."/>
            <person name="Finy P."/>
            <person name="Geml J."/>
            <person name="Haridas S."/>
            <person name="Hughes K."/>
            <person name="Justo A."/>
            <person name="Karasinski D."/>
            <person name="Kautmanova I."/>
            <person name="Kiss B."/>
            <person name="Kocsube S."/>
            <person name="Kotiranta H."/>
            <person name="LaButti K.M."/>
            <person name="Lechner B.E."/>
            <person name="Liimatainen K."/>
            <person name="Lipzen A."/>
            <person name="Lukacs Z."/>
            <person name="Mihaltcheva S."/>
            <person name="Morgado L.N."/>
            <person name="Niskanen T."/>
            <person name="Noordeloos M.E."/>
            <person name="Ohm R.A."/>
            <person name="Ortiz-Santana B."/>
            <person name="Ovrebo C."/>
            <person name="Racz N."/>
            <person name="Riley R."/>
            <person name="Savchenko A."/>
            <person name="Shiryaev A."/>
            <person name="Soop K."/>
            <person name="Spirin V."/>
            <person name="Szebenyi C."/>
            <person name="Tomsovsky M."/>
            <person name="Tulloss R.E."/>
            <person name="Uehling J."/>
            <person name="Grigoriev I.V."/>
            <person name="Vagvolgyi C."/>
            <person name="Papp T."/>
            <person name="Martin F.M."/>
            <person name="Miettinen O."/>
            <person name="Hibbett D.S."/>
            <person name="Nagy L.G."/>
        </authorList>
    </citation>
    <scope>NUCLEOTIDE SEQUENCE [LARGE SCALE GENOMIC DNA]</scope>
    <source>
        <strain evidence="4 5">FP101781</strain>
    </source>
</reference>
<feature type="compositionally biased region" description="Polar residues" evidence="2">
    <location>
        <begin position="429"/>
        <end position="444"/>
    </location>
</feature>
<protein>
    <recommendedName>
        <fullName evidence="3">HMG box domain-containing protein</fullName>
    </recommendedName>
</protein>
<feature type="region of interest" description="Disordered" evidence="2">
    <location>
        <begin position="239"/>
        <end position="286"/>
    </location>
</feature>
<dbReference type="InterPro" id="IPR009071">
    <property type="entry name" value="HMG_box_dom"/>
</dbReference>
<evidence type="ECO:0000256" key="1">
    <source>
        <dbReference type="PROSITE-ProRule" id="PRU00267"/>
    </source>
</evidence>
<evidence type="ECO:0000259" key="3">
    <source>
        <dbReference type="PROSITE" id="PS50118"/>
    </source>
</evidence>
<evidence type="ECO:0000313" key="4">
    <source>
        <dbReference type="EMBL" id="TEB29452.1"/>
    </source>
</evidence>
<evidence type="ECO:0000313" key="5">
    <source>
        <dbReference type="Proteomes" id="UP000298030"/>
    </source>
</evidence>
<dbReference type="Proteomes" id="UP000298030">
    <property type="component" value="Unassembled WGS sequence"/>
</dbReference>
<dbReference type="AlphaFoldDB" id="A0A4Y7T772"/>
<sequence>MSSFRGGMTSSSQHSTRKNNHAPTIPSRLREVKNSEIYPAQRSDSAGGYPNGIPFPPINSLLGYPDSNPYEQRGSDLFECQWAVASGQKTVDEALSAILAQRRVLNALEDNLTFGTFGGGGVQLYPSSSEFAPSLYDRPPASAGESSIYASQLISHMMGTGSRSAQQPPMPPTSMNLPPLVSENNSSIAGECVRGQEEEDPRPDNPLPDDLVDTQFSPEFEAWFANAMLTGGTSYFEPLAQAPSDPARPIPSHEQLDLTTPPAVANDTNAAKTPQTPPPDAPSASNVVWDLSTEAPALTPGESNDEDGVGDYSSFIVPTADMITEADFDYANHPADKKVPRPPHNFSVWMKAWYKVNKGPMVRPAIASKVCSAMWKELTAQEQATWTKKAKVVADKHSRAFPGYKYKPSKPKTEPSGKAPKGIRKASGLRTTSSLPIIPSGQSF</sequence>
<feature type="region of interest" description="Disordered" evidence="2">
    <location>
        <begin position="1"/>
        <end position="34"/>
    </location>
</feature>
<dbReference type="EMBL" id="QPFP01000027">
    <property type="protein sequence ID" value="TEB29452.1"/>
    <property type="molecule type" value="Genomic_DNA"/>
</dbReference>
<dbReference type="STRING" id="71717.A0A4Y7T772"/>
<dbReference type="SUPFAM" id="SSF47095">
    <property type="entry name" value="HMG-box"/>
    <property type="match status" value="1"/>
</dbReference>
<keyword evidence="5" id="KW-1185">Reference proteome</keyword>
<gene>
    <name evidence="4" type="ORF">FA13DRAFT_1815227</name>
</gene>
<name>A0A4Y7T772_COPMI</name>
<comment type="caution">
    <text evidence="4">The sequence shown here is derived from an EMBL/GenBank/DDBJ whole genome shotgun (WGS) entry which is preliminary data.</text>
</comment>
<feature type="region of interest" description="Disordered" evidence="2">
    <location>
        <begin position="402"/>
        <end position="444"/>
    </location>
</feature>
<dbReference type="Gene3D" id="1.10.30.10">
    <property type="entry name" value="High mobility group box domain"/>
    <property type="match status" value="1"/>
</dbReference>
<dbReference type="GO" id="GO:0003677">
    <property type="term" value="F:DNA binding"/>
    <property type="evidence" value="ECO:0007669"/>
    <property type="project" value="UniProtKB-UniRule"/>
</dbReference>